<dbReference type="Gene3D" id="3.40.50.300">
    <property type="entry name" value="P-loop containing nucleotide triphosphate hydrolases"/>
    <property type="match status" value="1"/>
</dbReference>
<dbReference type="RefSeq" id="WP_207701763.1">
    <property type="nucleotide sequence ID" value="NZ_JAFREL020000004.1"/>
</dbReference>
<keyword evidence="3" id="KW-1185">Reference proteome</keyword>
<reference evidence="2 3" key="2">
    <citation type="submission" date="2024-02" db="EMBL/GenBank/DDBJ databases">
        <title>The Genome Sequence of Enterococcus sp. DIV0159.</title>
        <authorList>
            <person name="Earl A."/>
            <person name="Manson A."/>
            <person name="Gilmore M."/>
            <person name="Sanders J."/>
            <person name="Shea T."/>
            <person name="Howe W."/>
            <person name="Livny J."/>
            <person name="Cuomo C."/>
            <person name="Neafsey D."/>
            <person name="Birren B."/>
        </authorList>
    </citation>
    <scope>NUCLEOTIDE SEQUENCE [LARGE SCALE GENOMIC DNA]</scope>
    <source>
        <strain evidence="2 3">665A</strain>
    </source>
</reference>
<evidence type="ECO:0000259" key="1">
    <source>
        <dbReference type="PROSITE" id="PS50943"/>
    </source>
</evidence>
<organism evidence="2 3">
    <name type="scientific">Candidatus Enterococcus ferrettii</name>
    <dbReference type="NCBI Taxonomy" id="2815324"/>
    <lineage>
        <taxon>Bacteria</taxon>
        <taxon>Bacillati</taxon>
        <taxon>Bacillota</taxon>
        <taxon>Bacilli</taxon>
        <taxon>Lactobacillales</taxon>
        <taxon>Enterococcaceae</taxon>
        <taxon>Enterococcus</taxon>
    </lineage>
</organism>
<proteinExistence type="predicted"/>
<evidence type="ECO:0000313" key="2">
    <source>
        <dbReference type="EMBL" id="MEO1772342.1"/>
    </source>
</evidence>
<dbReference type="PROSITE" id="PS50943">
    <property type="entry name" value="HTH_CROC1"/>
    <property type="match status" value="1"/>
</dbReference>
<dbReference type="EMBL" id="JAFREL020000004">
    <property type="protein sequence ID" value="MEO1772342.1"/>
    <property type="molecule type" value="Genomic_DNA"/>
</dbReference>
<sequence length="908" mass="106682">MGTTEKELREIREVITTNILLLVPATTDITNKKFGVSKSSINNYRRREHIPSEQTLKLLLDRIKVICKAEDIKLDDGLKNWLEDFNKSLRAVGVTSESNGVAYIERNENICERIIPFCEELLASRQKSVSQWYCYRPKDKEKLKFPAHLSPKLMEERVIIGREKECLEIEQMIEEHTQPIHIYSVAGLGKTITVYKYACEVTKREPILISIPTSSVNIVYDLLNELEPNLVKHLNTDESLTKHLVTALYNFADKMKHYDNYVLLIIDNISKVSQLKSLERLKPLIEIGWKVLATTRVILDENKHRKIIELFPLSEEDCLKLFKYHYFKTSTDKQLSQEEENRLKNIFLEIDSHTYLIELLAKLGRRSGSQISDLEKTITQQKHAAFLPDEILNSSILVEDEYTHRKLRNIILNLFDNSNLDVLERRVLGYFTMTPDNPILEDDLVKWMSDTEDLKSIPLKSIFTNLYEQGWLMMEKDKLAKHGNRKFKCHFLVQSALSLDEEIRQSIDCRPFIQNVITYMNFPHDGIERTNIFQNLTTLSVIVSKYQETSIERYQLIKQYLSCCIHFNTFAKECQSYTEELLELQQKFYPDNSMEHQIEKVICQHIYNDTFLGIYDVRGKMSKVLELRKQTAINAEQICDRKPLLYIRIKQKYANSLSKRGDFDDALAILEEIERQIKSVIKQGLIENKKEWQYALFRNYEQQGDIYSSKYKHLNDRICLGKSLSIRIKYLALGEEFLTDDSYKLRSCHNDLGLTYLNQYDQFKNDKLLKKAKKHLKYSYKTAIERYGKNSVRSAWSIENFASYFRRKQNFKAAIYYVTYAYRLIKPRPDLSKNRSLMITARFLGKLYLEHFLFQQTKDRSLLENALNYLNESLEISIFLHDGEDNRDSILNSDLIAEVHEELSKLDN</sequence>
<feature type="domain" description="HTH cro/C1-type" evidence="1">
    <location>
        <begin position="32"/>
        <end position="72"/>
    </location>
</feature>
<gene>
    <name evidence="2" type="ORF">JZO67_004324</name>
</gene>
<dbReference type="InterPro" id="IPR002182">
    <property type="entry name" value="NB-ARC"/>
</dbReference>
<evidence type="ECO:0000313" key="3">
    <source>
        <dbReference type="Proteomes" id="UP000664357"/>
    </source>
</evidence>
<reference evidence="2 3" key="1">
    <citation type="submission" date="2021-03" db="EMBL/GenBank/DDBJ databases">
        <authorList>
            <person name="Gilmore M.S."/>
            <person name="Schwartzman J."/>
            <person name="Van Tyne D."/>
            <person name="Martin M."/>
            <person name="Earl A.M."/>
            <person name="Manson A.L."/>
            <person name="Straub T."/>
            <person name="Salamzade R."/>
            <person name="Saavedra J."/>
            <person name="Lebreton F."/>
            <person name="Prichula J."/>
            <person name="Schaufler K."/>
            <person name="Gaca A."/>
            <person name="Sgardioli B."/>
            <person name="Wagenaar J."/>
            <person name="Strong T."/>
        </authorList>
    </citation>
    <scope>NUCLEOTIDE SEQUENCE [LARGE SCALE GENOMIC DNA]</scope>
    <source>
        <strain evidence="2 3">665A</strain>
    </source>
</reference>
<dbReference type="Proteomes" id="UP000664357">
    <property type="component" value="Unassembled WGS sequence"/>
</dbReference>
<accession>A0ABV0EYK0</accession>
<dbReference type="SUPFAM" id="SSF52540">
    <property type="entry name" value="P-loop containing nucleoside triphosphate hydrolases"/>
    <property type="match status" value="1"/>
</dbReference>
<name>A0ABV0EYK0_9ENTE</name>
<dbReference type="InterPro" id="IPR001387">
    <property type="entry name" value="Cro/C1-type_HTH"/>
</dbReference>
<protein>
    <recommendedName>
        <fullName evidence="1">HTH cro/C1-type domain-containing protein</fullName>
    </recommendedName>
</protein>
<dbReference type="Pfam" id="PF00931">
    <property type="entry name" value="NB-ARC"/>
    <property type="match status" value="1"/>
</dbReference>
<comment type="caution">
    <text evidence="2">The sequence shown here is derived from an EMBL/GenBank/DDBJ whole genome shotgun (WGS) entry which is preliminary data.</text>
</comment>
<dbReference type="InterPro" id="IPR027417">
    <property type="entry name" value="P-loop_NTPase"/>
</dbReference>